<evidence type="ECO:0000256" key="1">
    <source>
        <dbReference type="SAM" id="SignalP"/>
    </source>
</evidence>
<dbReference type="Proteomes" id="UP000006671">
    <property type="component" value="Unassembled WGS sequence"/>
</dbReference>
<dbReference type="GeneID" id="8855175"/>
<dbReference type="EMBL" id="GG738848">
    <property type="protein sequence ID" value="EFC49317.1"/>
    <property type="molecule type" value="Genomic_DNA"/>
</dbReference>
<dbReference type="AlphaFoldDB" id="D2V1J1"/>
<protein>
    <submittedName>
        <fullName evidence="2">Predicted protein</fullName>
    </submittedName>
</protein>
<name>D2V1J1_NAEGR</name>
<dbReference type="OrthoDB" id="10261283at2759"/>
<dbReference type="VEuPathDB" id="AmoebaDB:NAEGRDRAFT_62598"/>
<proteinExistence type="predicted"/>
<reference evidence="2 3" key="1">
    <citation type="journal article" date="2010" name="Cell">
        <title>The genome of Naegleria gruberi illuminates early eukaryotic versatility.</title>
        <authorList>
            <person name="Fritz-Laylin L.K."/>
            <person name="Prochnik S.E."/>
            <person name="Ginger M.L."/>
            <person name="Dacks J.B."/>
            <person name="Carpenter M.L."/>
            <person name="Field M.C."/>
            <person name="Kuo A."/>
            <person name="Paredez A."/>
            <person name="Chapman J."/>
            <person name="Pham J."/>
            <person name="Shu S."/>
            <person name="Neupane R."/>
            <person name="Cipriano M."/>
            <person name="Mancuso J."/>
            <person name="Tu H."/>
            <person name="Salamov A."/>
            <person name="Lindquist E."/>
            <person name="Shapiro H."/>
            <person name="Lucas S."/>
            <person name="Grigoriev I.V."/>
            <person name="Cande W.Z."/>
            <person name="Fulton C."/>
            <person name="Rokhsar D.S."/>
            <person name="Dawson S.C."/>
        </authorList>
    </citation>
    <scope>NUCLEOTIDE SEQUENCE [LARGE SCALE GENOMIC DNA]</scope>
    <source>
        <strain evidence="2 3">NEG-M</strain>
    </source>
</reference>
<keyword evidence="1" id="KW-0732">Signal</keyword>
<evidence type="ECO:0000313" key="2">
    <source>
        <dbReference type="EMBL" id="EFC49317.1"/>
    </source>
</evidence>
<feature type="chain" id="PRO_5003038393" evidence="1">
    <location>
        <begin position="22"/>
        <end position="118"/>
    </location>
</feature>
<accession>D2V1J1</accession>
<keyword evidence="3" id="KW-1185">Reference proteome</keyword>
<sequence length="118" mass="13123">MTISRLVKIGGISMLLVAANAVAFKGGHDSVDGSGKFSSHKLTETLTAVDKDIQAQVSKLNEQNFDFKNREEVINVVCSKQLPVLQKSCKSLFDRYYHSYKVGKGADIEEYLRVVIKK</sequence>
<dbReference type="InParanoid" id="D2V1J1"/>
<dbReference type="KEGG" id="ngr:NAEGRDRAFT_62598"/>
<dbReference type="RefSeq" id="XP_002682061.1">
    <property type="nucleotide sequence ID" value="XM_002682015.1"/>
</dbReference>
<feature type="signal peptide" evidence="1">
    <location>
        <begin position="1"/>
        <end position="21"/>
    </location>
</feature>
<gene>
    <name evidence="2" type="ORF">NAEGRDRAFT_62598</name>
</gene>
<organism evidence="3">
    <name type="scientific">Naegleria gruberi</name>
    <name type="common">Amoeba</name>
    <dbReference type="NCBI Taxonomy" id="5762"/>
    <lineage>
        <taxon>Eukaryota</taxon>
        <taxon>Discoba</taxon>
        <taxon>Heterolobosea</taxon>
        <taxon>Tetramitia</taxon>
        <taxon>Eutetramitia</taxon>
        <taxon>Vahlkampfiidae</taxon>
        <taxon>Naegleria</taxon>
    </lineage>
</organism>
<evidence type="ECO:0000313" key="3">
    <source>
        <dbReference type="Proteomes" id="UP000006671"/>
    </source>
</evidence>